<dbReference type="InterPro" id="IPR018060">
    <property type="entry name" value="HTH_AraC"/>
</dbReference>
<dbReference type="GO" id="GO:0003700">
    <property type="term" value="F:DNA-binding transcription factor activity"/>
    <property type="evidence" value="ECO:0007669"/>
    <property type="project" value="InterPro"/>
</dbReference>
<protein>
    <recommendedName>
        <fullName evidence="1">HTH araC/xylS-type domain-containing protein</fullName>
    </recommendedName>
</protein>
<proteinExistence type="predicted"/>
<dbReference type="RefSeq" id="WP_188892383.1">
    <property type="nucleotide sequence ID" value="NZ_BMHY01000015.1"/>
</dbReference>
<sequence length="284" mass="33531">MSHSHGNLYPYHPHQPIFENVLDTYKQYRTDNSPLFHGGLIFYGFYMNDLNMDRIFVVPDGCLHLVICCHKEHPSGNICGSIFKGREGVFVRSNCEYFVICFMPGYAEFFFKYPIGEFSEQEIPVQDIFPHAEELLEKMAEQTSFIERIRAFEKFYLKYFNNVIEIPLLVKYVTEKIIVNRGTLDVKGLSLDTGYSSRYMLKKFEKYVGLPPKLFSRIVRFQNVIHSLEYQHYDKTMDRISELGYFDQNHFIKEFKEFSFTTPKKYLQHIHVPADVHDISDSDI</sequence>
<dbReference type="InterPro" id="IPR046532">
    <property type="entry name" value="DUF6597"/>
</dbReference>
<accession>A0A917HPU3</accession>
<dbReference type="PROSITE" id="PS01124">
    <property type="entry name" value="HTH_ARAC_FAMILY_2"/>
    <property type="match status" value="1"/>
</dbReference>
<dbReference type="Pfam" id="PF20240">
    <property type="entry name" value="DUF6597"/>
    <property type="match status" value="1"/>
</dbReference>
<dbReference type="GO" id="GO:0043565">
    <property type="term" value="F:sequence-specific DNA binding"/>
    <property type="evidence" value="ECO:0007669"/>
    <property type="project" value="InterPro"/>
</dbReference>
<name>A0A917HPU3_9BACL</name>
<organism evidence="2 3">
    <name type="scientific">Paenibacillus radicis</name>
    <name type="common">ex Gao et al. 2016</name>
    <dbReference type="NCBI Taxonomy" id="1737354"/>
    <lineage>
        <taxon>Bacteria</taxon>
        <taxon>Bacillati</taxon>
        <taxon>Bacillota</taxon>
        <taxon>Bacilli</taxon>
        <taxon>Bacillales</taxon>
        <taxon>Paenibacillaceae</taxon>
        <taxon>Paenibacillus</taxon>
    </lineage>
</organism>
<dbReference type="Gene3D" id="1.10.10.60">
    <property type="entry name" value="Homeodomain-like"/>
    <property type="match status" value="1"/>
</dbReference>
<dbReference type="Proteomes" id="UP000600247">
    <property type="component" value="Unassembled WGS sequence"/>
</dbReference>
<dbReference type="Pfam" id="PF12833">
    <property type="entry name" value="HTH_18"/>
    <property type="match status" value="1"/>
</dbReference>
<reference evidence="2 3" key="1">
    <citation type="journal article" date="2014" name="Int. J. Syst. Evol. Microbiol.">
        <title>Complete genome sequence of Corynebacterium casei LMG S-19264T (=DSM 44701T), isolated from a smear-ripened cheese.</title>
        <authorList>
            <consortium name="US DOE Joint Genome Institute (JGI-PGF)"/>
            <person name="Walter F."/>
            <person name="Albersmeier A."/>
            <person name="Kalinowski J."/>
            <person name="Ruckert C."/>
        </authorList>
    </citation>
    <scope>NUCLEOTIDE SEQUENCE [LARGE SCALE GENOMIC DNA]</scope>
    <source>
        <strain evidence="2 3">CGMCC 1.15286</strain>
    </source>
</reference>
<evidence type="ECO:0000313" key="3">
    <source>
        <dbReference type="Proteomes" id="UP000600247"/>
    </source>
</evidence>
<dbReference type="EMBL" id="BMHY01000015">
    <property type="protein sequence ID" value="GGG85662.1"/>
    <property type="molecule type" value="Genomic_DNA"/>
</dbReference>
<comment type="caution">
    <text evidence="2">The sequence shown here is derived from an EMBL/GenBank/DDBJ whole genome shotgun (WGS) entry which is preliminary data.</text>
</comment>
<keyword evidence="3" id="KW-1185">Reference proteome</keyword>
<evidence type="ECO:0000313" key="2">
    <source>
        <dbReference type="EMBL" id="GGG85662.1"/>
    </source>
</evidence>
<evidence type="ECO:0000259" key="1">
    <source>
        <dbReference type="PROSITE" id="PS01124"/>
    </source>
</evidence>
<feature type="domain" description="HTH araC/xylS-type" evidence="1">
    <location>
        <begin position="167"/>
        <end position="269"/>
    </location>
</feature>
<gene>
    <name evidence="2" type="ORF">GCM10010918_49590</name>
</gene>
<dbReference type="SMART" id="SM00342">
    <property type="entry name" value="HTH_ARAC"/>
    <property type="match status" value="1"/>
</dbReference>
<dbReference type="AlphaFoldDB" id="A0A917HPU3"/>